<keyword evidence="7" id="KW-1185">Reference proteome</keyword>
<feature type="region of interest" description="Disordered" evidence="4">
    <location>
        <begin position="347"/>
        <end position="372"/>
    </location>
</feature>
<sequence>MSLTISAEPCYDVPQFVIRVTIPDGVRNGARSAAVLTLTTRGVPRGDQQDFWESAVREHFFAIDGTNPAPRKHGFLGRMDRLVFGGLRLDRVVAQPYRVVRSGRLTRQAPSEALLMFVLRHGEMFVAQDERIASLRKPYTFALVDSAKPYDAELVTSSEVTMIQIPRAWPGPYLRGLVARTATPLMGRNGLGALAVSTLLALRRHVADRDDAVAHVAAKNAVELAIAAVLEELGSAQELRGSRAAVLEQAQRFMLDRLAEPELSPAHIAAAIPVSERYLFSIFRDVGTTPAEWLRCARLERASTLLTSDTIQSTVTIQQIACSVGLPHASHFSRVFRDHFGVSPSEYRAAGSSHRTERADSATVTSKPHEGCVTPAEDVVRSTDRGVHLRSPRW</sequence>
<evidence type="ECO:0000256" key="2">
    <source>
        <dbReference type="ARBA" id="ARBA00023125"/>
    </source>
</evidence>
<dbReference type="RefSeq" id="WP_258945865.1">
    <property type="nucleotide sequence ID" value="NZ_JBHXCV010000003.1"/>
</dbReference>
<accession>A0ABW6G0R7</accession>
<comment type="caution">
    <text evidence="6">The sequence shown here is derived from an EMBL/GenBank/DDBJ whole genome shotgun (WGS) entry which is preliminary data.</text>
</comment>
<dbReference type="Proteomes" id="UP001598673">
    <property type="component" value="Unassembled WGS sequence"/>
</dbReference>
<dbReference type="EMBL" id="JBHXCV010000003">
    <property type="protein sequence ID" value="MFD6792781.1"/>
    <property type="molecule type" value="Genomic_DNA"/>
</dbReference>
<dbReference type="PANTHER" id="PTHR46796">
    <property type="entry name" value="HTH-TYPE TRANSCRIPTIONAL ACTIVATOR RHAS-RELATED"/>
    <property type="match status" value="1"/>
</dbReference>
<dbReference type="InterPro" id="IPR009057">
    <property type="entry name" value="Homeodomain-like_sf"/>
</dbReference>
<evidence type="ECO:0000313" key="7">
    <source>
        <dbReference type="Proteomes" id="UP001598673"/>
    </source>
</evidence>
<proteinExistence type="predicted"/>
<dbReference type="PRINTS" id="PR00032">
    <property type="entry name" value="HTHARAC"/>
</dbReference>
<dbReference type="SUPFAM" id="SSF46689">
    <property type="entry name" value="Homeodomain-like"/>
    <property type="match status" value="1"/>
</dbReference>
<evidence type="ECO:0000256" key="4">
    <source>
        <dbReference type="SAM" id="MobiDB-lite"/>
    </source>
</evidence>
<dbReference type="SMART" id="SM00342">
    <property type="entry name" value="HTH_ARAC"/>
    <property type="match status" value="1"/>
</dbReference>
<gene>
    <name evidence="6" type="ORF">ACFWGY_05540</name>
</gene>
<organism evidence="6 7">
    <name type="scientific">Prauserella salsuginis</name>
    <dbReference type="NCBI Taxonomy" id="387889"/>
    <lineage>
        <taxon>Bacteria</taxon>
        <taxon>Bacillati</taxon>
        <taxon>Actinomycetota</taxon>
        <taxon>Actinomycetes</taxon>
        <taxon>Pseudonocardiales</taxon>
        <taxon>Pseudonocardiaceae</taxon>
        <taxon>Prauserella</taxon>
        <taxon>Prauserella salsuginis group</taxon>
    </lineage>
</organism>
<evidence type="ECO:0000256" key="3">
    <source>
        <dbReference type="ARBA" id="ARBA00023163"/>
    </source>
</evidence>
<evidence type="ECO:0000313" key="6">
    <source>
        <dbReference type="EMBL" id="MFD6792781.1"/>
    </source>
</evidence>
<evidence type="ECO:0000259" key="5">
    <source>
        <dbReference type="PROSITE" id="PS01124"/>
    </source>
</evidence>
<name>A0ABW6G0R7_9PSEU</name>
<dbReference type="InterPro" id="IPR050204">
    <property type="entry name" value="AraC_XylS_family_regulators"/>
</dbReference>
<feature type="domain" description="HTH araC/xylS-type" evidence="5">
    <location>
        <begin position="248"/>
        <end position="350"/>
    </location>
</feature>
<dbReference type="PROSITE" id="PS01124">
    <property type="entry name" value="HTH_ARAC_FAMILY_2"/>
    <property type="match status" value="1"/>
</dbReference>
<reference evidence="6 7" key="1">
    <citation type="submission" date="2024-09" db="EMBL/GenBank/DDBJ databases">
        <title>The Natural Products Discovery Center: Release of the First 8490 Sequenced Strains for Exploring Actinobacteria Biosynthetic Diversity.</title>
        <authorList>
            <person name="Kalkreuter E."/>
            <person name="Kautsar S.A."/>
            <person name="Yang D."/>
            <person name="Bader C.D."/>
            <person name="Teijaro C.N."/>
            <person name="Fluegel L."/>
            <person name="Davis C.M."/>
            <person name="Simpson J.R."/>
            <person name="Lauterbach L."/>
            <person name="Steele A.D."/>
            <person name="Gui C."/>
            <person name="Meng S."/>
            <person name="Li G."/>
            <person name="Viehrig K."/>
            <person name="Ye F."/>
            <person name="Su P."/>
            <person name="Kiefer A.F."/>
            <person name="Nichols A."/>
            <person name="Cepeda A.J."/>
            <person name="Yan W."/>
            <person name="Fan B."/>
            <person name="Jiang Y."/>
            <person name="Adhikari A."/>
            <person name="Zheng C.-J."/>
            <person name="Schuster L."/>
            <person name="Cowan T.M."/>
            <person name="Smanski M.J."/>
            <person name="Chevrette M.G."/>
            <person name="De Carvalho L.P.S."/>
            <person name="Shen B."/>
        </authorList>
    </citation>
    <scope>NUCLEOTIDE SEQUENCE [LARGE SCALE GENOMIC DNA]</scope>
    <source>
        <strain evidence="6 7">NPDC060353</strain>
    </source>
</reference>
<keyword evidence="3" id="KW-0804">Transcription</keyword>
<evidence type="ECO:0000256" key="1">
    <source>
        <dbReference type="ARBA" id="ARBA00023015"/>
    </source>
</evidence>
<dbReference type="InterPro" id="IPR020449">
    <property type="entry name" value="Tscrpt_reg_AraC-type_HTH"/>
</dbReference>
<dbReference type="InterPro" id="IPR018060">
    <property type="entry name" value="HTH_AraC"/>
</dbReference>
<keyword evidence="2" id="KW-0238">DNA-binding</keyword>
<dbReference type="Pfam" id="PF12833">
    <property type="entry name" value="HTH_18"/>
    <property type="match status" value="1"/>
</dbReference>
<dbReference type="Gene3D" id="1.10.10.60">
    <property type="entry name" value="Homeodomain-like"/>
    <property type="match status" value="1"/>
</dbReference>
<dbReference type="PANTHER" id="PTHR46796:SF6">
    <property type="entry name" value="ARAC SUBFAMILY"/>
    <property type="match status" value="1"/>
</dbReference>
<protein>
    <submittedName>
        <fullName evidence="6">Helix-turn-helix domain-containing protein</fullName>
    </submittedName>
</protein>
<keyword evidence="1" id="KW-0805">Transcription regulation</keyword>